<dbReference type="SUPFAM" id="SSF53795">
    <property type="entry name" value="PEP carboxykinase-like"/>
    <property type="match status" value="1"/>
</dbReference>
<comment type="subunit">
    <text evidence="4">Monomer.</text>
</comment>
<evidence type="ECO:0000256" key="4">
    <source>
        <dbReference type="ARBA" id="ARBA00011245"/>
    </source>
</evidence>
<reference evidence="16" key="3">
    <citation type="journal article" date="2016" name="Gigascience">
        <title>De novo construction of an expanded transcriptome assembly for the western tarnished plant bug, Lygus hesperus.</title>
        <authorList>
            <person name="Tassone E.E."/>
            <person name="Geib S.M."/>
            <person name="Hall B."/>
            <person name="Fabrick J.A."/>
            <person name="Brent C.S."/>
            <person name="Hull J.J."/>
        </authorList>
    </citation>
    <scope>NUCLEOTIDE SEQUENCE</scope>
</reference>
<dbReference type="GO" id="GO:0016301">
    <property type="term" value="F:kinase activity"/>
    <property type="evidence" value="ECO:0007669"/>
    <property type="project" value="UniProtKB-KW"/>
</dbReference>
<dbReference type="GO" id="GO:0005525">
    <property type="term" value="F:GTP binding"/>
    <property type="evidence" value="ECO:0007669"/>
    <property type="project" value="UniProtKB-KW"/>
</dbReference>
<evidence type="ECO:0000256" key="10">
    <source>
        <dbReference type="ARBA" id="ARBA00023134"/>
    </source>
</evidence>
<evidence type="ECO:0000256" key="6">
    <source>
        <dbReference type="ARBA" id="ARBA00022432"/>
    </source>
</evidence>
<evidence type="ECO:0000256" key="12">
    <source>
        <dbReference type="ARBA" id="ARBA00023239"/>
    </source>
</evidence>
<evidence type="ECO:0000256" key="2">
    <source>
        <dbReference type="ARBA" id="ARBA00004742"/>
    </source>
</evidence>
<dbReference type="InterPro" id="IPR035078">
    <property type="entry name" value="PEP_carboxykinase_GTP_N"/>
</dbReference>
<dbReference type="EC" id="4.1.1.32" evidence="5"/>
<evidence type="ECO:0000259" key="13">
    <source>
        <dbReference type="Pfam" id="PF00821"/>
    </source>
</evidence>
<keyword evidence="15" id="KW-0808">Transferase</keyword>
<keyword evidence="6" id="KW-0312">Gluconeogenesis</keyword>
<gene>
    <name evidence="15" type="primary">pckG_4</name>
    <name evidence="16" type="synonym">pckG</name>
    <name evidence="15" type="ORF">CM83_19727</name>
    <name evidence="16" type="ORF">g.17268</name>
</gene>
<feature type="domain" description="Phosphoenolpyruvate carboxykinase GTP-utilising N-terminal" evidence="14">
    <location>
        <begin position="13"/>
        <end position="237"/>
    </location>
</feature>
<dbReference type="GO" id="GO:0005829">
    <property type="term" value="C:cytosol"/>
    <property type="evidence" value="ECO:0007669"/>
    <property type="project" value="TreeGrafter"/>
</dbReference>
<dbReference type="EMBL" id="GDHC01014309">
    <property type="protein sequence ID" value="JAQ04320.1"/>
    <property type="molecule type" value="Transcribed_RNA"/>
</dbReference>
<evidence type="ECO:0000256" key="8">
    <source>
        <dbReference type="ARBA" id="ARBA00022741"/>
    </source>
</evidence>
<keyword evidence="7" id="KW-0479">Metal-binding</keyword>
<dbReference type="GO" id="GO:0071333">
    <property type="term" value="P:cellular response to glucose stimulus"/>
    <property type="evidence" value="ECO:0007669"/>
    <property type="project" value="TreeGrafter"/>
</dbReference>
<dbReference type="GO" id="GO:0042594">
    <property type="term" value="P:response to starvation"/>
    <property type="evidence" value="ECO:0007669"/>
    <property type="project" value="TreeGrafter"/>
</dbReference>
<keyword evidence="11" id="KW-0464">Manganese</keyword>
<evidence type="ECO:0000313" key="15">
    <source>
        <dbReference type="EMBL" id="JAG00916.1"/>
    </source>
</evidence>
<sequence>MHAPTKHSSLLAWINEVATLTKPDQIVWCDGSKEESDRLFAQMLQSKTTIKLNEKLRPNSYLFRSNPKDVARREKVTYICSEKKSDAGPMNNWVAPAEMKERLAQLFDGAMRGRTMYVIPFSMGPIGSNIAKIGVQLTDSPYVVVSTRIMARMGPEVLRVLGTDGFFVPCVHSVGMPLIRKDGTRIQDVAWPCDPDRTCVVHFPESRSIWSYGSGYGGNALLGKKCLALRIASVLARDEMWLAEHMLITGVEDKDGNKTYVTGAFPSQCGKTNFAMMVPPKELKGIKITTLGDDIAWLKPGPDGR</sequence>
<keyword evidence="10" id="KW-0342">GTP-binding</keyword>
<protein>
    <recommendedName>
        <fullName evidence="5">phosphoenolpyruvate carboxykinase (GTP)</fullName>
        <ecNumber evidence="5">4.1.1.32</ecNumber>
    </recommendedName>
</protein>
<evidence type="ECO:0000313" key="16">
    <source>
        <dbReference type="EMBL" id="JAQ04320.1"/>
    </source>
</evidence>
<evidence type="ECO:0000256" key="5">
    <source>
        <dbReference type="ARBA" id="ARBA00012306"/>
    </source>
</evidence>
<organism evidence="15">
    <name type="scientific">Lygus hesperus</name>
    <name type="common">Western plant bug</name>
    <dbReference type="NCBI Taxonomy" id="30085"/>
    <lineage>
        <taxon>Eukaryota</taxon>
        <taxon>Metazoa</taxon>
        <taxon>Ecdysozoa</taxon>
        <taxon>Arthropoda</taxon>
        <taxon>Hexapoda</taxon>
        <taxon>Insecta</taxon>
        <taxon>Pterygota</taxon>
        <taxon>Neoptera</taxon>
        <taxon>Paraneoptera</taxon>
        <taxon>Hemiptera</taxon>
        <taxon>Heteroptera</taxon>
        <taxon>Panheteroptera</taxon>
        <taxon>Cimicomorpha</taxon>
        <taxon>Miridae</taxon>
        <taxon>Mirini</taxon>
        <taxon>Lygus</taxon>
    </lineage>
</organism>
<dbReference type="GO" id="GO:0030145">
    <property type="term" value="F:manganese ion binding"/>
    <property type="evidence" value="ECO:0007669"/>
    <property type="project" value="TreeGrafter"/>
</dbReference>
<evidence type="ECO:0000256" key="11">
    <source>
        <dbReference type="ARBA" id="ARBA00023211"/>
    </source>
</evidence>
<dbReference type="SUPFAM" id="SSF68923">
    <property type="entry name" value="PEP carboxykinase N-terminal domain"/>
    <property type="match status" value="1"/>
</dbReference>
<evidence type="ECO:0000256" key="1">
    <source>
        <dbReference type="ARBA" id="ARBA00001936"/>
    </source>
</evidence>
<dbReference type="GO" id="GO:0006094">
    <property type="term" value="P:gluconeogenesis"/>
    <property type="evidence" value="ECO:0007669"/>
    <property type="project" value="UniProtKB-KW"/>
</dbReference>
<dbReference type="InterPro" id="IPR013035">
    <property type="entry name" value="PEP_carboxykinase_C"/>
</dbReference>
<dbReference type="Gene3D" id="3.90.228.20">
    <property type="match status" value="1"/>
</dbReference>
<keyword evidence="12" id="KW-0456">Lyase</keyword>
<dbReference type="Gene3D" id="3.40.449.10">
    <property type="entry name" value="Phosphoenolpyruvate Carboxykinase, domain 1"/>
    <property type="match status" value="1"/>
</dbReference>
<evidence type="ECO:0000256" key="9">
    <source>
        <dbReference type="ARBA" id="ARBA00022793"/>
    </source>
</evidence>
<feature type="domain" description="Phosphoenolpyruvate carboxykinase C-terminal P-loop" evidence="13">
    <location>
        <begin position="241"/>
        <end position="305"/>
    </location>
</feature>
<dbReference type="PANTHER" id="PTHR11561:SF0">
    <property type="entry name" value="PHOSPHOENOLPYRUVATE CARBOXYKINASE [GTP]-RELATED"/>
    <property type="match status" value="1"/>
</dbReference>
<evidence type="ECO:0000256" key="3">
    <source>
        <dbReference type="ARBA" id="ARBA00005796"/>
    </source>
</evidence>
<evidence type="ECO:0000256" key="7">
    <source>
        <dbReference type="ARBA" id="ARBA00022723"/>
    </source>
</evidence>
<dbReference type="InterPro" id="IPR008209">
    <property type="entry name" value="PEP_carboxykinase_GTP"/>
</dbReference>
<dbReference type="GO" id="GO:0006107">
    <property type="term" value="P:oxaloacetate metabolic process"/>
    <property type="evidence" value="ECO:0007669"/>
    <property type="project" value="TreeGrafter"/>
</dbReference>
<keyword evidence="15" id="KW-0418">Kinase</keyword>
<dbReference type="PANTHER" id="PTHR11561">
    <property type="entry name" value="PHOSPHOENOLPYRUVATE CARBOXYKINASE"/>
    <property type="match status" value="1"/>
</dbReference>
<accession>A0A0A9W0H4</accession>
<name>A0A0A9W0H4_LYGHE</name>
<comment type="pathway">
    <text evidence="2">Carbohydrate biosynthesis; gluconeogenesis.</text>
</comment>
<dbReference type="GO" id="GO:0046327">
    <property type="term" value="P:glycerol biosynthetic process from pyruvate"/>
    <property type="evidence" value="ECO:0007669"/>
    <property type="project" value="TreeGrafter"/>
</dbReference>
<comment type="similarity">
    <text evidence="3">Belongs to the phosphoenolpyruvate carboxykinase [GTP] family.</text>
</comment>
<dbReference type="AlphaFoldDB" id="A0A0A9W0H4"/>
<keyword evidence="9" id="KW-0210">Decarboxylase</keyword>
<dbReference type="Pfam" id="PF17297">
    <property type="entry name" value="PEPCK_N"/>
    <property type="match status" value="1"/>
</dbReference>
<dbReference type="GO" id="GO:0033993">
    <property type="term" value="P:response to lipid"/>
    <property type="evidence" value="ECO:0007669"/>
    <property type="project" value="TreeGrafter"/>
</dbReference>
<reference evidence="15" key="1">
    <citation type="journal article" date="2014" name="PLoS ONE">
        <title>Transcriptome-Based Identification of ABC Transporters in the Western Tarnished Plant Bug Lygus hesperus.</title>
        <authorList>
            <person name="Hull J.J."/>
            <person name="Chaney K."/>
            <person name="Geib S.M."/>
            <person name="Fabrick J.A."/>
            <person name="Brent C.S."/>
            <person name="Walsh D."/>
            <person name="Lavine L.C."/>
        </authorList>
    </citation>
    <scope>NUCLEOTIDE SEQUENCE</scope>
</reference>
<dbReference type="FunFam" id="3.40.449.10:FF:000005">
    <property type="entry name" value="Phosphoenolpyruvate carboxykinase [GTP]"/>
    <property type="match status" value="1"/>
</dbReference>
<dbReference type="InterPro" id="IPR035077">
    <property type="entry name" value="PEP_carboxykinase_GTP_C"/>
</dbReference>
<dbReference type="GO" id="GO:0019543">
    <property type="term" value="P:propionate catabolic process"/>
    <property type="evidence" value="ECO:0007669"/>
    <property type="project" value="TreeGrafter"/>
</dbReference>
<dbReference type="Pfam" id="PF00821">
    <property type="entry name" value="PEPCK_GTP"/>
    <property type="match status" value="1"/>
</dbReference>
<comment type="cofactor">
    <cofactor evidence="1">
        <name>Mn(2+)</name>
        <dbReference type="ChEBI" id="CHEBI:29035"/>
    </cofactor>
</comment>
<keyword evidence="15" id="KW-0670">Pyruvate</keyword>
<evidence type="ECO:0000259" key="14">
    <source>
        <dbReference type="Pfam" id="PF17297"/>
    </source>
</evidence>
<dbReference type="EMBL" id="GBHO01042688">
    <property type="protein sequence ID" value="JAG00916.1"/>
    <property type="molecule type" value="Transcribed_RNA"/>
</dbReference>
<reference evidence="15" key="2">
    <citation type="submission" date="2014-07" db="EMBL/GenBank/DDBJ databases">
        <authorList>
            <person name="Hull J."/>
        </authorList>
    </citation>
    <scope>NUCLEOTIDE SEQUENCE</scope>
</reference>
<dbReference type="InterPro" id="IPR008210">
    <property type="entry name" value="PEP_carboxykinase_N"/>
</dbReference>
<proteinExistence type="inferred from homology"/>
<keyword evidence="8" id="KW-0547">Nucleotide-binding</keyword>
<dbReference type="GO" id="GO:0004613">
    <property type="term" value="F:phosphoenolpyruvate carboxykinase (GTP) activity"/>
    <property type="evidence" value="ECO:0007669"/>
    <property type="project" value="UniProtKB-EC"/>
</dbReference>